<keyword evidence="3" id="KW-0378">Hydrolase</keyword>
<proteinExistence type="predicted"/>
<organism evidence="3 4">
    <name type="scientific">Rhizobium etli 8C-3</name>
    <dbReference type="NCBI Taxonomy" id="538025"/>
    <lineage>
        <taxon>Bacteria</taxon>
        <taxon>Pseudomonadati</taxon>
        <taxon>Pseudomonadota</taxon>
        <taxon>Alphaproteobacteria</taxon>
        <taxon>Hyphomicrobiales</taxon>
        <taxon>Rhizobiaceae</taxon>
        <taxon>Rhizobium/Agrobacterium group</taxon>
        <taxon>Rhizobium</taxon>
    </lineage>
</organism>
<dbReference type="InterPro" id="IPR036977">
    <property type="entry name" value="DNA_primase_Znf_CHC2"/>
</dbReference>
<keyword evidence="3" id="KW-0547">Nucleotide-binding</keyword>
<sequence>MSDPIIDDFVLRAQAVTVTEAAASLDIRVPKGDKGQPCPQCGGKDRFSINATKQVWNCRGCGNGGRTGIGLAGHVLRYDLHSRSGFLEACAAVLGESIPEGGERESAEERAARETRMAESRARIASEEAERERQQNDFRDREMQRARGIYFNAQECLDETLYGARMVRAYLRRRTGYMVPMETFINLRFDGNHTYWHGQDEFGRPASIHSGPAMIAPFVTLDGQVTGCHETWIDMQNAPKFRPDLGRDDKGETLTTKKMRGTKKGSLIPILGDMEAQRWLGGEGIETVAAVAGYEGFRSDTFYFAAGDLGNLAGPADRSKGRSESHVGANGKKVRVYPYPKSDQDAAEAIQLPPHVNAFVLLADGDSEFYFTAAAMARAKARLARDGRSIRIWWPPQGMDFASLLSERA</sequence>
<feature type="region of interest" description="Disordered" evidence="1">
    <location>
        <begin position="101"/>
        <end position="138"/>
    </location>
</feature>
<dbReference type="AlphaFoldDB" id="A0A1L5P258"/>
<reference evidence="3 4" key="1">
    <citation type="submission" date="2016-09" db="EMBL/GenBank/DDBJ databases">
        <title>The complete genome sequences of Rhizobium gallicum, symbiovars gallicum and phaseoli, symbionts associated to common bean (Phaseolus vulgaris).</title>
        <authorList>
            <person name="Bustos P."/>
            <person name="Santamaria R.I."/>
            <person name="Perez-Carrascal O.M."/>
            <person name="Juarez S."/>
            <person name="Lozano L."/>
            <person name="Martinez-Flores I."/>
            <person name="Martinez-Romero E."/>
            <person name="Cevallos M."/>
            <person name="Romero D."/>
            <person name="Davila G."/>
            <person name="Gonzalez V."/>
        </authorList>
    </citation>
    <scope>NUCLEOTIDE SEQUENCE [LARGE SCALE GENOMIC DNA]</scope>
    <source>
        <strain evidence="3 4">8C-3</strain>
    </source>
</reference>
<dbReference type="Pfam" id="PF23639">
    <property type="entry name" value="DUF7146"/>
    <property type="match status" value="1"/>
</dbReference>
<dbReference type="GO" id="GO:0006260">
    <property type="term" value="P:DNA replication"/>
    <property type="evidence" value="ECO:0007669"/>
    <property type="project" value="InterPro"/>
</dbReference>
<dbReference type="SUPFAM" id="SSF57783">
    <property type="entry name" value="Zinc beta-ribbon"/>
    <property type="match status" value="1"/>
</dbReference>
<protein>
    <submittedName>
        <fullName evidence="3">Phage primase/helicase protein</fullName>
    </submittedName>
</protein>
<evidence type="ECO:0000313" key="4">
    <source>
        <dbReference type="Proteomes" id="UP000185109"/>
    </source>
</evidence>
<name>A0A1L5P258_RHIET</name>
<dbReference type="InterPro" id="IPR055570">
    <property type="entry name" value="DUF7146"/>
</dbReference>
<evidence type="ECO:0000313" key="3">
    <source>
        <dbReference type="EMBL" id="APO74252.1"/>
    </source>
</evidence>
<dbReference type="GO" id="GO:0004386">
    <property type="term" value="F:helicase activity"/>
    <property type="evidence" value="ECO:0007669"/>
    <property type="project" value="UniProtKB-KW"/>
</dbReference>
<dbReference type="Proteomes" id="UP000185109">
    <property type="component" value="Chromosome"/>
</dbReference>
<dbReference type="RefSeq" id="WP_074060815.1">
    <property type="nucleotide sequence ID" value="NZ_CP017241.1"/>
</dbReference>
<accession>A0A1L5P258</accession>
<gene>
    <name evidence="3" type="ORF">AM571_CH01417</name>
</gene>
<dbReference type="GO" id="GO:0008270">
    <property type="term" value="F:zinc ion binding"/>
    <property type="evidence" value="ECO:0007669"/>
    <property type="project" value="InterPro"/>
</dbReference>
<keyword evidence="3" id="KW-0347">Helicase</keyword>
<evidence type="ECO:0000256" key="1">
    <source>
        <dbReference type="SAM" id="MobiDB-lite"/>
    </source>
</evidence>
<evidence type="ECO:0000259" key="2">
    <source>
        <dbReference type="Pfam" id="PF23639"/>
    </source>
</evidence>
<feature type="domain" description="DUF7146" evidence="2">
    <location>
        <begin position="144"/>
        <end position="266"/>
    </location>
</feature>
<dbReference type="Gene3D" id="3.90.580.10">
    <property type="entry name" value="Zinc finger, CHC2-type domain"/>
    <property type="match status" value="1"/>
</dbReference>
<keyword evidence="3" id="KW-0067">ATP-binding</keyword>
<dbReference type="EMBL" id="CP017241">
    <property type="protein sequence ID" value="APO74252.1"/>
    <property type="molecule type" value="Genomic_DNA"/>
</dbReference>
<dbReference type="GO" id="GO:0003677">
    <property type="term" value="F:DNA binding"/>
    <property type="evidence" value="ECO:0007669"/>
    <property type="project" value="InterPro"/>
</dbReference>